<keyword evidence="4" id="KW-1185">Reference proteome</keyword>
<feature type="compositionally biased region" description="Low complexity" evidence="1">
    <location>
        <begin position="673"/>
        <end position="683"/>
    </location>
</feature>
<feature type="region of interest" description="Disordered" evidence="1">
    <location>
        <begin position="601"/>
        <end position="797"/>
    </location>
</feature>
<reference evidence="3 4" key="1">
    <citation type="journal article" date="2009" name="Stand. Genomic Sci.">
        <title>Complete genome sequence of Desulfomicrobium baculatum type strain (X).</title>
        <authorList>
            <person name="Copeland A."/>
            <person name="Spring S."/>
            <person name="Goker M."/>
            <person name="Schneider S."/>
            <person name="Lapidus A."/>
            <person name="Del Rio T.G."/>
            <person name="Tice H."/>
            <person name="Cheng J.F."/>
            <person name="Chen F."/>
            <person name="Nolan M."/>
            <person name="Bruce D."/>
            <person name="Goodwin L."/>
            <person name="Pitluck S."/>
            <person name="Ivanova N."/>
            <person name="Mavrommatis K."/>
            <person name="Ovchinnikova G."/>
            <person name="Pati A."/>
            <person name="Chen A."/>
            <person name="Palaniappan K."/>
            <person name="Land M."/>
            <person name="Hauser L."/>
            <person name="Chang Y.J."/>
            <person name="Jeffries C.C."/>
            <person name="Meincke L."/>
            <person name="Sims D."/>
            <person name="Brettin T."/>
            <person name="Detter J.C."/>
            <person name="Han C."/>
            <person name="Chain P."/>
            <person name="Bristow J."/>
            <person name="Eisen J.A."/>
            <person name="Markowitz V."/>
            <person name="Hugenholtz P."/>
            <person name="Kyrpides N.C."/>
            <person name="Klenk H.P."/>
            <person name="Lucas S."/>
        </authorList>
    </citation>
    <scope>NUCLEOTIDE SEQUENCE [LARGE SCALE GENOMIC DNA]</scope>
    <source>
        <strain evidence="4">DSM 4028 / VKM B-1378 / X</strain>
    </source>
</reference>
<dbReference type="KEGG" id="dba:Dbac_1079"/>
<keyword evidence="2" id="KW-0732">Signal</keyword>
<dbReference type="STRING" id="525897.Dbac_1079"/>
<feature type="compositionally biased region" description="Low complexity" evidence="1">
    <location>
        <begin position="711"/>
        <end position="745"/>
    </location>
</feature>
<dbReference type="HOGENOM" id="CLU_008448_0_0_7"/>
<name>C7LQV8_DESBD</name>
<organism evidence="3 4">
    <name type="scientific">Desulfomicrobium baculatum (strain DSM 4028 / VKM B-1378 / X)</name>
    <name type="common">Desulfovibrio baculatus</name>
    <dbReference type="NCBI Taxonomy" id="525897"/>
    <lineage>
        <taxon>Bacteria</taxon>
        <taxon>Pseudomonadati</taxon>
        <taxon>Thermodesulfobacteriota</taxon>
        <taxon>Desulfovibrionia</taxon>
        <taxon>Desulfovibrionales</taxon>
        <taxon>Desulfomicrobiaceae</taxon>
        <taxon>Desulfomicrobium</taxon>
    </lineage>
</organism>
<evidence type="ECO:0000313" key="4">
    <source>
        <dbReference type="Proteomes" id="UP000002216"/>
    </source>
</evidence>
<feature type="chain" id="PRO_5002977916" description="Carbohydrate-binding family V/XII" evidence="2">
    <location>
        <begin position="24"/>
        <end position="797"/>
    </location>
</feature>
<accession>C7LQV8</accession>
<feature type="compositionally biased region" description="Polar residues" evidence="1">
    <location>
        <begin position="764"/>
        <end position="780"/>
    </location>
</feature>
<feature type="signal peptide" evidence="2">
    <location>
        <begin position="1"/>
        <end position="23"/>
    </location>
</feature>
<protein>
    <recommendedName>
        <fullName evidence="5">Carbohydrate-binding family V/XII</fullName>
    </recommendedName>
</protein>
<dbReference type="AlphaFoldDB" id="C7LQV8"/>
<proteinExistence type="predicted"/>
<dbReference type="Proteomes" id="UP000002216">
    <property type="component" value="Chromosome"/>
</dbReference>
<evidence type="ECO:0000313" key="3">
    <source>
        <dbReference type="EMBL" id="ACU89187.1"/>
    </source>
</evidence>
<sequence>MKAWRRFLLAVMLCAALSVTAAAASDDQGWPRVFQKDGKELTVYQPQVDFWQDYKVLHARFAIAVKTGAKKEEKYGVVETEAQTVVDQDARTVALIPKSRELRFPNTSDSEAAALKAVADELYPPGQALVVSLDRILAYLDPEKQPQQPPVELNYDPPRIFFSDEPAILVMFMGEPQLKPVAKDMPALMFAVNTNWDVFYDTTSQRYFLLDGDAWLTTGDLAQGAWTATSELPEGLTKLPADENWADVRAQVPGKTYQNPPRVFVSTEPAELVLTQGEPAFSPIPGTKLMRVANTDSDLFLSTPGNVYYLLVAGRWFRATSLDAAWTPASADLPADFALIPDSDPAAHVKSSVPGTVEAQDAILLASIPRATEVAVDQAPQSAAVYDGEPKFATIPSTTVQYAVNSPQQVFLVDGGYYWCSQGTWLTSSSPSGPWTFCTTVPAAIYSIPPSHPSHNVTYVTVQSSTPSTVVYTQTAGYSGEYVAATGVLMFGAGILVGALIADNWNDDHHYYYPPYPVPYSYGCGARYSYAYGGYYRGAAAYGPYGGAGAAARYNPATGTYSRGAYAYGPGGSVSARQAYNPYTGARGGALRVDTDYGSAGRGAAYNPSTGTAVRGGYRSNDQGTVGGIKTNRGTGAVGWDTENSQGAVVKGRGDNVYAGKDGTVYKRDDSGEWSSNSGSGWDSVDKPERASMSSQSAGESAGAKNRPAVSTTQTSQTKAASGQATKARPAQTAQTTQARPTQTASKPQPSATTRVAPRESTRSLESQASARQRGNQLTHQVGTQRQAGGAGRVQRR</sequence>
<dbReference type="eggNOG" id="COG5164">
    <property type="taxonomic scope" value="Bacteria"/>
</dbReference>
<dbReference type="EMBL" id="CP001629">
    <property type="protein sequence ID" value="ACU89187.1"/>
    <property type="molecule type" value="Genomic_DNA"/>
</dbReference>
<evidence type="ECO:0000256" key="1">
    <source>
        <dbReference type="SAM" id="MobiDB-lite"/>
    </source>
</evidence>
<dbReference type="OrthoDB" id="102964at2"/>
<evidence type="ECO:0000256" key="2">
    <source>
        <dbReference type="SAM" id="SignalP"/>
    </source>
</evidence>
<gene>
    <name evidence="3" type="ordered locus">Dbac_1079</name>
</gene>
<dbReference type="RefSeq" id="WP_015773285.1">
    <property type="nucleotide sequence ID" value="NC_013173.1"/>
</dbReference>
<evidence type="ECO:0008006" key="5">
    <source>
        <dbReference type="Google" id="ProtNLM"/>
    </source>
</evidence>